<feature type="domain" description="RRM" evidence="8">
    <location>
        <begin position="47"/>
        <end position="135"/>
    </location>
</feature>
<evidence type="ECO:0000256" key="2">
    <source>
        <dbReference type="ARBA" id="ARBA00007077"/>
    </source>
</evidence>
<keyword evidence="7" id="KW-0732">Signal</keyword>
<keyword evidence="4" id="KW-0539">Nucleus</keyword>
<reference evidence="9 10" key="1">
    <citation type="journal article" date="2012" name="Genome Biol.">
        <title>Genome and low-iron response of an oceanic diatom adapted to chronic iron limitation.</title>
        <authorList>
            <person name="Lommer M."/>
            <person name="Specht M."/>
            <person name="Roy A.S."/>
            <person name="Kraemer L."/>
            <person name="Andreson R."/>
            <person name="Gutowska M.A."/>
            <person name="Wolf J."/>
            <person name="Bergner S.V."/>
            <person name="Schilhabel M.B."/>
            <person name="Klostermeier U.C."/>
            <person name="Beiko R.G."/>
            <person name="Rosenstiel P."/>
            <person name="Hippler M."/>
            <person name="Laroche J."/>
        </authorList>
    </citation>
    <scope>NUCLEOTIDE SEQUENCE [LARGE SCALE GENOMIC DNA]</scope>
    <source>
        <strain evidence="9 10">CCMP1005</strain>
    </source>
</reference>
<dbReference type="GO" id="GO:0003723">
    <property type="term" value="F:RNA binding"/>
    <property type="evidence" value="ECO:0007669"/>
    <property type="project" value="UniProtKB-UniRule"/>
</dbReference>
<evidence type="ECO:0000256" key="6">
    <source>
        <dbReference type="SAM" id="MobiDB-lite"/>
    </source>
</evidence>
<name>K0SFM6_THAOC</name>
<evidence type="ECO:0000256" key="7">
    <source>
        <dbReference type="SAM" id="SignalP"/>
    </source>
</evidence>
<dbReference type="OrthoDB" id="442677at2759"/>
<dbReference type="PANTHER" id="PTHR23236:SF25">
    <property type="entry name" value="RNA-BINDING PROTEIN 34"/>
    <property type="match status" value="1"/>
</dbReference>
<dbReference type="eggNOG" id="KOG0118">
    <property type="taxonomic scope" value="Eukaryota"/>
</dbReference>
<gene>
    <name evidence="9" type="ORF">THAOC_14256</name>
</gene>
<dbReference type="PANTHER" id="PTHR23236">
    <property type="entry name" value="EUKARYOTIC TRANSLATION INITIATION FACTOR 4B/4H"/>
    <property type="match status" value="1"/>
</dbReference>
<evidence type="ECO:0000313" key="10">
    <source>
        <dbReference type="Proteomes" id="UP000266841"/>
    </source>
</evidence>
<dbReference type="InterPro" id="IPR000504">
    <property type="entry name" value="RRM_dom"/>
</dbReference>
<feature type="chain" id="PRO_5003837083" description="RRM domain-containing protein" evidence="7">
    <location>
        <begin position="22"/>
        <end position="210"/>
    </location>
</feature>
<dbReference type="OMA" id="EMNNTEH"/>
<comment type="caution">
    <text evidence="9">The sequence shown here is derived from an EMBL/GenBank/DDBJ whole genome shotgun (WGS) entry which is preliminary data.</text>
</comment>
<dbReference type="PROSITE" id="PS50102">
    <property type="entry name" value="RRM"/>
    <property type="match status" value="1"/>
</dbReference>
<evidence type="ECO:0000256" key="4">
    <source>
        <dbReference type="ARBA" id="ARBA00023242"/>
    </source>
</evidence>
<feature type="compositionally biased region" description="Basic and acidic residues" evidence="6">
    <location>
        <begin position="140"/>
        <end position="161"/>
    </location>
</feature>
<dbReference type="InterPro" id="IPR035979">
    <property type="entry name" value="RBD_domain_sf"/>
</dbReference>
<feature type="region of interest" description="Disordered" evidence="6">
    <location>
        <begin position="140"/>
        <end position="210"/>
    </location>
</feature>
<dbReference type="AlphaFoldDB" id="K0SFM6"/>
<protein>
    <recommendedName>
        <fullName evidence="8">RRM domain-containing protein</fullName>
    </recommendedName>
</protein>
<dbReference type="Proteomes" id="UP000266841">
    <property type="component" value="Unassembled WGS sequence"/>
</dbReference>
<dbReference type="Gene3D" id="3.30.70.330">
    <property type="match status" value="1"/>
</dbReference>
<keyword evidence="3 5" id="KW-0694">RNA-binding</keyword>
<dbReference type="SMART" id="SM00360">
    <property type="entry name" value="RRM"/>
    <property type="match status" value="1"/>
</dbReference>
<organism evidence="9 10">
    <name type="scientific">Thalassiosira oceanica</name>
    <name type="common">Marine diatom</name>
    <dbReference type="NCBI Taxonomy" id="159749"/>
    <lineage>
        <taxon>Eukaryota</taxon>
        <taxon>Sar</taxon>
        <taxon>Stramenopiles</taxon>
        <taxon>Ochrophyta</taxon>
        <taxon>Bacillariophyta</taxon>
        <taxon>Coscinodiscophyceae</taxon>
        <taxon>Thalassiosirophycidae</taxon>
        <taxon>Thalassiosirales</taxon>
        <taxon>Thalassiosiraceae</taxon>
        <taxon>Thalassiosira</taxon>
    </lineage>
</organism>
<proteinExistence type="inferred from homology"/>
<accession>K0SFM6</accession>
<dbReference type="EMBL" id="AGNL01016640">
    <property type="protein sequence ID" value="EJK64953.1"/>
    <property type="molecule type" value="Genomic_DNA"/>
</dbReference>
<evidence type="ECO:0000256" key="1">
    <source>
        <dbReference type="ARBA" id="ARBA00004604"/>
    </source>
</evidence>
<keyword evidence="10" id="KW-1185">Reference proteome</keyword>
<comment type="similarity">
    <text evidence="2">Belongs to the RRM RBM34 family.</text>
</comment>
<feature type="compositionally biased region" description="Basic residues" evidence="6">
    <location>
        <begin position="191"/>
        <end position="210"/>
    </location>
</feature>
<dbReference type="SUPFAM" id="SSF54928">
    <property type="entry name" value="RNA-binding domain, RBD"/>
    <property type="match status" value="1"/>
</dbReference>
<evidence type="ECO:0000313" key="9">
    <source>
        <dbReference type="EMBL" id="EJK64953.1"/>
    </source>
</evidence>
<comment type="subcellular location">
    <subcellularLocation>
        <location evidence="1">Nucleus</location>
        <location evidence="1">Nucleolus</location>
    </subcellularLocation>
</comment>
<evidence type="ECO:0000256" key="5">
    <source>
        <dbReference type="PROSITE-ProRule" id="PRU00176"/>
    </source>
</evidence>
<sequence>MGASLHRAMWCLLSLDSVKEALEMNNTEHGGFTLRVDHASPTNDASRSVFVGNLPYAAEEETLRSHFETYLSRFDVNERDGSAVSSVRIIRDKDTQQCKGIGYIMLRDATLVSLALGLHESKYMRRELRVQKKRAFEGLRATAERSSKKSKVDVKGGDVRNAKRRRSRSEKSTAPGKAGMSKRAATEQKVNKRVKKLQKRATKGMGKKKN</sequence>
<dbReference type="InterPro" id="IPR012677">
    <property type="entry name" value="Nucleotide-bd_a/b_plait_sf"/>
</dbReference>
<evidence type="ECO:0000259" key="8">
    <source>
        <dbReference type="PROSITE" id="PS50102"/>
    </source>
</evidence>
<feature type="signal peptide" evidence="7">
    <location>
        <begin position="1"/>
        <end position="21"/>
    </location>
</feature>
<evidence type="ECO:0000256" key="3">
    <source>
        <dbReference type="ARBA" id="ARBA00022884"/>
    </source>
</evidence>
<dbReference type="GO" id="GO:0005730">
    <property type="term" value="C:nucleolus"/>
    <property type="evidence" value="ECO:0007669"/>
    <property type="project" value="UniProtKB-SubCell"/>
</dbReference>